<feature type="compositionally biased region" description="Polar residues" evidence="2">
    <location>
        <begin position="326"/>
        <end position="344"/>
    </location>
</feature>
<feature type="coiled-coil region" evidence="1">
    <location>
        <begin position="471"/>
        <end position="498"/>
    </location>
</feature>
<evidence type="ECO:0000256" key="1">
    <source>
        <dbReference type="SAM" id="Coils"/>
    </source>
</evidence>
<dbReference type="Proteomes" id="UP000515125">
    <property type="component" value="Unplaced"/>
</dbReference>
<organism evidence="3 4">
    <name type="scientific">Cyclospora cayetanensis</name>
    <dbReference type="NCBI Taxonomy" id="88456"/>
    <lineage>
        <taxon>Eukaryota</taxon>
        <taxon>Sar</taxon>
        <taxon>Alveolata</taxon>
        <taxon>Apicomplexa</taxon>
        <taxon>Conoidasida</taxon>
        <taxon>Coccidia</taxon>
        <taxon>Eucoccidiorida</taxon>
        <taxon>Eimeriorina</taxon>
        <taxon>Eimeriidae</taxon>
        <taxon>Cyclospora</taxon>
    </lineage>
</organism>
<evidence type="ECO:0000313" key="3">
    <source>
        <dbReference type="Proteomes" id="UP000515125"/>
    </source>
</evidence>
<evidence type="ECO:0000256" key="2">
    <source>
        <dbReference type="SAM" id="MobiDB-lite"/>
    </source>
</evidence>
<evidence type="ECO:0000313" key="4">
    <source>
        <dbReference type="RefSeq" id="XP_026193333.1"/>
    </source>
</evidence>
<proteinExistence type="predicted"/>
<dbReference type="AlphaFoldDB" id="A0A6P6RZN5"/>
<feature type="region of interest" description="Disordered" evidence="2">
    <location>
        <begin position="208"/>
        <end position="248"/>
    </location>
</feature>
<dbReference type="OrthoDB" id="346370at2759"/>
<reference evidence="4" key="1">
    <citation type="submission" date="2025-08" db="UniProtKB">
        <authorList>
            <consortium name="RefSeq"/>
        </authorList>
    </citation>
    <scope>IDENTIFICATION</scope>
</reference>
<protein>
    <submittedName>
        <fullName evidence="4">Myosin-3</fullName>
    </submittedName>
</protein>
<feature type="region of interest" description="Disordered" evidence="2">
    <location>
        <begin position="317"/>
        <end position="348"/>
    </location>
</feature>
<keyword evidence="1" id="KW-0175">Coiled coil</keyword>
<gene>
    <name evidence="4" type="primary">LOC34622900</name>
</gene>
<feature type="coiled-coil region" evidence="1">
    <location>
        <begin position="544"/>
        <end position="606"/>
    </location>
</feature>
<dbReference type="RefSeq" id="XP_026193333.1">
    <property type="nucleotide sequence ID" value="XM_026337548.1"/>
</dbReference>
<dbReference type="GeneID" id="34622900"/>
<feature type="compositionally biased region" description="Basic and acidic residues" evidence="2">
    <location>
        <begin position="226"/>
        <end position="248"/>
    </location>
</feature>
<sequence>MVQPGSAVPGTTCFEKEKECSNYGNSHAEISSAYSGSVKDKLKKFEGMNRQGNPQPLGRRTLLNQKDQEIRPRILALASENKVGDSVRDQVRELESVLRHREELIRSLEGTVAQKESELSFVLKEKFELSKVVVASRSASLSCAPSYIGAQRVSSAETSAESFDDSAESPGGCTAVDPNAKPSSFSLQLTDLGDAHVEEGLSKEHFGTCGLAEGRQGGHSTSTEGRSCETPDGSETKDLEPHDKDGQSSCRKIHDLKVLHWQENEDPVHAGGCRLRPALHTESRSDDLENAAVSEEVDDKFLTPSHSKQIISQAEHANPIKPDPHSATSTCTPTAQSRSESPSAARSKPLLADALKYLSSNRWRLDSKSKRPAGAGKPTCVTRSEDSLVRELAVQNDDFPTAKGSSALWPDIEDTVANAEEDVDGGMEASDPASMHSGTRFQAELFFKALMVQTQARIDAEAETSDVLAMHDELSSKIDALQNAFEEICQELDAVRKENRALNRWVGTQEENLCREQGISAVTAALQNGKLQCRSPEQLNDCTMEQLKAAINSLEQKLHEAQMDRQRLEESKCKTDAALAATQEELKETKMQLTSLEKQCKLLQDIDKRTWRALEMLILAKDTGDGISDNNI</sequence>
<feature type="region of interest" description="Disordered" evidence="2">
    <location>
        <begin position="159"/>
        <end position="180"/>
    </location>
</feature>
<keyword evidence="3" id="KW-1185">Reference proteome</keyword>
<name>A0A6P6RZN5_9EIME</name>
<accession>A0A6P6RZN5</accession>